<evidence type="ECO:0000313" key="7">
    <source>
        <dbReference type="Proteomes" id="UP000037035"/>
    </source>
</evidence>
<dbReference type="GO" id="GO:0036503">
    <property type="term" value="P:ERAD pathway"/>
    <property type="evidence" value="ECO:0007669"/>
    <property type="project" value="UniProtKB-ARBA"/>
</dbReference>
<dbReference type="GO" id="GO:0005509">
    <property type="term" value="F:calcium ion binding"/>
    <property type="evidence" value="ECO:0007669"/>
    <property type="project" value="InterPro"/>
</dbReference>
<sequence>RGFQHVWEGYKARAWGHDELKPISGSVSFIFICSSQLYASQFTLSHGRYVFNSQFQDPFAGWGATLVDCLDTLLIMNLTLEYNYARTHVKAIDWTHTMDVNRMGQYGSSYTTTQPMISFFETVIRCKLCLDMGGLISAYDLSGDQLMLDRAEELAEWLVPAFGTSSGLPKSRYQMGLNPGGEQTGRVCIAEIGSLSLEFTRLSQLTSKDFYYDAVCLVILSHLVNNMGSVRTVSILQVQKITDLLDSDQWSSSSRLGTLFPTHVNPESPKSISGQYTFGAMADSYYEYLVERLLCCCFHLIFHGQRETNQSVRTFPQYSKMYTSVIDSARKHLIRSYDLESSGGKKLQVIGDLSWGIFKPSLDHLTCFSGAMIGLGAQLLGRKEDLDLALGVSPYRRLRLGIRIHQDWRWAGT</sequence>
<keyword evidence="4" id="KW-0378">Hydrolase</keyword>
<dbReference type="PANTHER" id="PTHR11742:SF103">
    <property type="entry name" value="ENDOPLASMIC RETICULUM MANNOSIDASE MNL2-RELATED"/>
    <property type="match status" value="1"/>
</dbReference>
<dbReference type="EMBL" id="LAVV01009085">
    <property type="protein sequence ID" value="KNZ51253.1"/>
    <property type="molecule type" value="Genomic_DNA"/>
</dbReference>
<reference evidence="6 7" key="1">
    <citation type="submission" date="2015-08" db="EMBL/GenBank/DDBJ databases">
        <title>Next Generation Sequencing and Analysis of the Genome of Puccinia sorghi L Schw, the Causal Agent of Maize Common Rust.</title>
        <authorList>
            <person name="Rochi L."/>
            <person name="Burguener G."/>
            <person name="Darino M."/>
            <person name="Turjanski A."/>
            <person name="Kreff E."/>
            <person name="Dieguez M.J."/>
            <person name="Sacco F."/>
        </authorList>
    </citation>
    <scope>NUCLEOTIDE SEQUENCE [LARGE SCALE GENOMIC DNA]</scope>
    <source>
        <strain evidence="6 7">RO10H11247</strain>
    </source>
</reference>
<dbReference type="GO" id="GO:0004571">
    <property type="term" value="F:mannosyl-oligosaccharide 1,2-alpha-mannosidase activity"/>
    <property type="evidence" value="ECO:0007669"/>
    <property type="project" value="InterPro"/>
</dbReference>
<gene>
    <name evidence="6" type="ORF">VP01_4024g2</name>
</gene>
<keyword evidence="5" id="KW-1015">Disulfide bond</keyword>
<organism evidence="6 7">
    <name type="scientific">Puccinia sorghi</name>
    <dbReference type="NCBI Taxonomy" id="27349"/>
    <lineage>
        <taxon>Eukaryota</taxon>
        <taxon>Fungi</taxon>
        <taxon>Dikarya</taxon>
        <taxon>Basidiomycota</taxon>
        <taxon>Pucciniomycotina</taxon>
        <taxon>Pucciniomycetes</taxon>
        <taxon>Pucciniales</taxon>
        <taxon>Pucciniaceae</taxon>
        <taxon>Puccinia</taxon>
    </lineage>
</organism>
<dbReference type="InterPro" id="IPR050749">
    <property type="entry name" value="Glycosyl_Hydrolase_47"/>
</dbReference>
<dbReference type="Pfam" id="PF01532">
    <property type="entry name" value="Glyco_hydro_47"/>
    <property type="match status" value="2"/>
</dbReference>
<evidence type="ECO:0000313" key="6">
    <source>
        <dbReference type="EMBL" id="KNZ51253.1"/>
    </source>
</evidence>
<dbReference type="Gene3D" id="1.50.10.10">
    <property type="match status" value="1"/>
</dbReference>
<dbReference type="STRING" id="27349.A0A0L6URS5"/>
<dbReference type="InterPro" id="IPR012341">
    <property type="entry name" value="6hp_glycosidase-like_sf"/>
</dbReference>
<comment type="caution">
    <text evidence="6">The sequence shown here is derived from an EMBL/GenBank/DDBJ whole genome shotgun (WGS) entry which is preliminary data.</text>
</comment>
<name>A0A0L6URS5_9BASI</name>
<keyword evidence="7" id="KW-1185">Reference proteome</keyword>
<evidence type="ECO:0000256" key="1">
    <source>
        <dbReference type="ARBA" id="ARBA00001913"/>
    </source>
</evidence>
<dbReference type="InterPro" id="IPR036026">
    <property type="entry name" value="Seven-hairpin_glycosidases"/>
</dbReference>
<evidence type="ECO:0008006" key="8">
    <source>
        <dbReference type="Google" id="ProtNLM"/>
    </source>
</evidence>
<dbReference type="Proteomes" id="UP000037035">
    <property type="component" value="Unassembled WGS sequence"/>
</dbReference>
<dbReference type="AlphaFoldDB" id="A0A0L6URS5"/>
<dbReference type="GO" id="GO:0005975">
    <property type="term" value="P:carbohydrate metabolic process"/>
    <property type="evidence" value="ECO:0007669"/>
    <property type="project" value="InterPro"/>
</dbReference>
<comment type="cofactor">
    <cofactor evidence="1">
        <name>Ca(2+)</name>
        <dbReference type="ChEBI" id="CHEBI:29108"/>
    </cofactor>
</comment>
<dbReference type="VEuPathDB" id="FungiDB:VP01_4024g2"/>
<feature type="non-terminal residue" evidence="6">
    <location>
        <position position="1"/>
    </location>
</feature>
<evidence type="ECO:0000256" key="4">
    <source>
        <dbReference type="ARBA" id="ARBA00022801"/>
    </source>
</evidence>
<comment type="pathway">
    <text evidence="2">Protein modification; protein glycosylation.</text>
</comment>
<proteinExistence type="inferred from homology"/>
<accession>A0A0L6URS5</accession>
<evidence type="ECO:0000256" key="3">
    <source>
        <dbReference type="ARBA" id="ARBA00007658"/>
    </source>
</evidence>
<dbReference type="InterPro" id="IPR001382">
    <property type="entry name" value="Glyco_hydro_47"/>
</dbReference>
<protein>
    <recommendedName>
        <fullName evidence="8">Alpha-1,2-Mannosidase</fullName>
    </recommendedName>
</protein>
<dbReference type="OrthoDB" id="8118055at2759"/>
<dbReference type="GO" id="GO:0016020">
    <property type="term" value="C:membrane"/>
    <property type="evidence" value="ECO:0007669"/>
    <property type="project" value="InterPro"/>
</dbReference>
<dbReference type="SUPFAM" id="SSF48225">
    <property type="entry name" value="Seven-hairpin glycosidases"/>
    <property type="match status" value="1"/>
</dbReference>
<dbReference type="PANTHER" id="PTHR11742">
    <property type="entry name" value="MANNOSYL-OLIGOSACCHARIDE ALPHA-1,2-MANNOSIDASE-RELATED"/>
    <property type="match status" value="1"/>
</dbReference>
<dbReference type="GO" id="GO:0005783">
    <property type="term" value="C:endoplasmic reticulum"/>
    <property type="evidence" value="ECO:0007669"/>
    <property type="project" value="TreeGrafter"/>
</dbReference>
<feature type="non-terminal residue" evidence="6">
    <location>
        <position position="413"/>
    </location>
</feature>
<evidence type="ECO:0000256" key="5">
    <source>
        <dbReference type="ARBA" id="ARBA00023157"/>
    </source>
</evidence>
<evidence type="ECO:0000256" key="2">
    <source>
        <dbReference type="ARBA" id="ARBA00004922"/>
    </source>
</evidence>
<comment type="similarity">
    <text evidence="3">Belongs to the glycosyl hydrolase 47 family.</text>
</comment>